<sequence>MISSIPQSNSVTADSVVWHYEKNGEYTVRSGYKVAMINGQVTSLSGLGGCNTLWNSIWKLGIPGKIKVFIWRVCHQWILSLVSLERRGIQVEWLCPRCNRKPDTISHALWGCSKLKEIRKASKVWSE</sequence>
<name>A0AA39S1L6_ACESA</name>
<evidence type="ECO:0000313" key="3">
    <source>
        <dbReference type="Proteomes" id="UP001168877"/>
    </source>
</evidence>
<dbReference type="Pfam" id="PF13966">
    <property type="entry name" value="zf-RVT"/>
    <property type="match status" value="1"/>
</dbReference>
<evidence type="ECO:0000259" key="1">
    <source>
        <dbReference type="Pfam" id="PF13966"/>
    </source>
</evidence>
<accession>A0AA39S1L6</accession>
<comment type="caution">
    <text evidence="2">The sequence shown here is derived from an EMBL/GenBank/DDBJ whole genome shotgun (WGS) entry which is preliminary data.</text>
</comment>
<proteinExistence type="predicted"/>
<evidence type="ECO:0000313" key="2">
    <source>
        <dbReference type="EMBL" id="KAK0581430.1"/>
    </source>
</evidence>
<feature type="domain" description="Reverse transcriptase zinc-binding" evidence="1">
    <location>
        <begin position="26"/>
        <end position="117"/>
    </location>
</feature>
<dbReference type="Proteomes" id="UP001168877">
    <property type="component" value="Unassembled WGS sequence"/>
</dbReference>
<dbReference type="EMBL" id="JAUESC010000384">
    <property type="protein sequence ID" value="KAK0581430.1"/>
    <property type="molecule type" value="Genomic_DNA"/>
</dbReference>
<dbReference type="InterPro" id="IPR026960">
    <property type="entry name" value="RVT-Znf"/>
</dbReference>
<gene>
    <name evidence="2" type="ORF">LWI29_013728</name>
</gene>
<organism evidence="2 3">
    <name type="scientific">Acer saccharum</name>
    <name type="common">Sugar maple</name>
    <dbReference type="NCBI Taxonomy" id="4024"/>
    <lineage>
        <taxon>Eukaryota</taxon>
        <taxon>Viridiplantae</taxon>
        <taxon>Streptophyta</taxon>
        <taxon>Embryophyta</taxon>
        <taxon>Tracheophyta</taxon>
        <taxon>Spermatophyta</taxon>
        <taxon>Magnoliopsida</taxon>
        <taxon>eudicotyledons</taxon>
        <taxon>Gunneridae</taxon>
        <taxon>Pentapetalae</taxon>
        <taxon>rosids</taxon>
        <taxon>malvids</taxon>
        <taxon>Sapindales</taxon>
        <taxon>Sapindaceae</taxon>
        <taxon>Hippocastanoideae</taxon>
        <taxon>Acereae</taxon>
        <taxon>Acer</taxon>
    </lineage>
</organism>
<reference evidence="2" key="2">
    <citation type="submission" date="2023-06" db="EMBL/GenBank/DDBJ databases">
        <authorList>
            <person name="Swenson N.G."/>
            <person name="Wegrzyn J.L."/>
            <person name="Mcevoy S.L."/>
        </authorList>
    </citation>
    <scope>NUCLEOTIDE SEQUENCE</scope>
    <source>
        <strain evidence="2">NS2018</strain>
        <tissue evidence="2">Leaf</tissue>
    </source>
</reference>
<keyword evidence="3" id="KW-1185">Reference proteome</keyword>
<reference evidence="2" key="1">
    <citation type="journal article" date="2022" name="Plant J.">
        <title>Strategies of tolerance reflected in two North American maple genomes.</title>
        <authorList>
            <person name="McEvoy S.L."/>
            <person name="Sezen U.U."/>
            <person name="Trouern-Trend A."/>
            <person name="McMahon S.M."/>
            <person name="Schaberg P.G."/>
            <person name="Yang J."/>
            <person name="Wegrzyn J.L."/>
            <person name="Swenson N.G."/>
        </authorList>
    </citation>
    <scope>NUCLEOTIDE SEQUENCE</scope>
    <source>
        <strain evidence="2">NS2018</strain>
    </source>
</reference>
<protein>
    <recommendedName>
        <fullName evidence="1">Reverse transcriptase zinc-binding domain-containing protein</fullName>
    </recommendedName>
</protein>
<dbReference type="AlphaFoldDB" id="A0AA39S1L6"/>